<dbReference type="AlphaFoldDB" id="A0A4C2EJH4"/>
<gene>
    <name evidence="1" type="ORF">Harman_17620</name>
</gene>
<dbReference type="Proteomes" id="UP000304382">
    <property type="component" value="Unassembled WGS sequence"/>
</dbReference>
<accession>A0A4C2EJH4</accession>
<sequence length="55" mass="6253">MADLIVKAAVKEELSDMNVASDFYDALDEEVEELLQDAARRADENDRKTVQPRDL</sequence>
<proteinExistence type="predicted"/>
<dbReference type="GO" id="GO:0046982">
    <property type="term" value="F:protein heterodimerization activity"/>
    <property type="evidence" value="ECO:0007669"/>
    <property type="project" value="InterPro"/>
</dbReference>
<protein>
    <submittedName>
        <fullName evidence="1">DUF1931 domain-containing protein</fullName>
    </submittedName>
</protein>
<dbReference type="EMBL" id="BIXZ01000002">
    <property type="protein sequence ID" value="GCF13827.1"/>
    <property type="molecule type" value="Genomic_DNA"/>
</dbReference>
<dbReference type="SUPFAM" id="SSF47113">
    <property type="entry name" value="Histone-fold"/>
    <property type="match status" value="1"/>
</dbReference>
<evidence type="ECO:0000313" key="1">
    <source>
        <dbReference type="EMBL" id="GCF13827.1"/>
    </source>
</evidence>
<organism evidence="1 2">
    <name type="scientific">Haloarcula mannanilytica</name>
    <dbReference type="NCBI Taxonomy" id="2509225"/>
    <lineage>
        <taxon>Archaea</taxon>
        <taxon>Methanobacteriati</taxon>
        <taxon>Methanobacteriota</taxon>
        <taxon>Stenosarchaea group</taxon>
        <taxon>Halobacteria</taxon>
        <taxon>Halobacteriales</taxon>
        <taxon>Haloarculaceae</taxon>
        <taxon>Haloarcula</taxon>
    </lineage>
</organism>
<evidence type="ECO:0000313" key="2">
    <source>
        <dbReference type="Proteomes" id="UP000304382"/>
    </source>
</evidence>
<keyword evidence="2" id="KW-1185">Reference proteome</keyword>
<dbReference type="InterPro" id="IPR009072">
    <property type="entry name" value="Histone-fold"/>
</dbReference>
<dbReference type="OrthoDB" id="306138at2157"/>
<name>A0A4C2EJH4_9EURY</name>
<dbReference type="RefSeq" id="WP_137683435.1">
    <property type="nucleotide sequence ID" value="NZ_BIXZ01000002.1"/>
</dbReference>
<dbReference type="Gene3D" id="1.10.20.10">
    <property type="entry name" value="Histone, subunit A"/>
    <property type="match status" value="1"/>
</dbReference>
<reference evidence="1 2" key="1">
    <citation type="submission" date="2019-02" db="EMBL/GenBank/DDBJ databases">
        <title>Haloarcula mannanilyticum sp. nov., a mannan degrading haloarchaeon isolated from commercial salt.</title>
        <authorList>
            <person name="Enomoto S."/>
            <person name="Shimane Y."/>
            <person name="Kamekura M."/>
            <person name="Ito T."/>
            <person name="Moriya O."/>
            <person name="Ihara K."/>
            <person name="Takahashi-Ando N."/>
            <person name="Fukushima Y."/>
            <person name="Yoshida Y."/>
            <person name="Usama R."/>
            <person name="Takai K."/>
            <person name="Minegishi H."/>
        </authorList>
    </citation>
    <scope>NUCLEOTIDE SEQUENCE [LARGE SCALE GENOMIC DNA]</scope>
    <source>
        <strain evidence="1 2">MD130-1</strain>
    </source>
</reference>
<comment type="caution">
    <text evidence="1">The sequence shown here is derived from an EMBL/GenBank/DDBJ whole genome shotgun (WGS) entry which is preliminary data.</text>
</comment>